<organism evidence="2 3">
    <name type="scientific">Mycolicibacterium iranicum</name>
    <name type="common">Mycobacterium iranicum</name>
    <dbReference type="NCBI Taxonomy" id="912594"/>
    <lineage>
        <taxon>Bacteria</taxon>
        <taxon>Bacillati</taxon>
        <taxon>Actinomycetota</taxon>
        <taxon>Actinomycetes</taxon>
        <taxon>Mycobacteriales</taxon>
        <taxon>Mycobacteriaceae</taxon>
        <taxon>Mycolicibacterium</taxon>
    </lineage>
</organism>
<comment type="caution">
    <text evidence="2">The sequence shown here is derived from an EMBL/GenBank/DDBJ whole genome shotgun (WGS) entry which is preliminary data.</text>
</comment>
<comment type="similarity">
    <text evidence="1">Belongs to the asp23 family.</text>
</comment>
<dbReference type="Proteomes" id="UP000550501">
    <property type="component" value="Unassembled WGS sequence"/>
</dbReference>
<dbReference type="AlphaFoldDB" id="A0A839PZZ2"/>
<dbReference type="RefSeq" id="WP_183466043.1">
    <property type="nucleotide sequence ID" value="NZ_JACHVU010000001.1"/>
</dbReference>
<sequence>MADDIPDTADPGARGALTIREKAVQTVAFAAALEVEGVVRESRGLGKLALRELPRAEVVVSGDHVRASLDVAVAWGLPLAATAAEIRRRVSHGLSELSGLVVDGVDVHVTSVVIAPGPGGRERVLL</sequence>
<keyword evidence="3" id="KW-1185">Reference proteome</keyword>
<name>A0A839PZZ2_MYCIR</name>
<reference evidence="2 3" key="1">
    <citation type="submission" date="2020-08" db="EMBL/GenBank/DDBJ databases">
        <title>The Agave Microbiome: Exploring the role of microbial communities in plant adaptations to desert environments.</title>
        <authorList>
            <person name="Partida-Martinez L.P."/>
        </authorList>
    </citation>
    <scope>NUCLEOTIDE SEQUENCE [LARGE SCALE GENOMIC DNA]</scope>
    <source>
        <strain evidence="2 3">AT2.18</strain>
    </source>
</reference>
<proteinExistence type="inferred from homology"/>
<accession>A0A839PZZ2</accession>
<protein>
    <submittedName>
        <fullName evidence="2">Putative alkaline shock family protein YloU</fullName>
    </submittedName>
</protein>
<evidence type="ECO:0000256" key="1">
    <source>
        <dbReference type="ARBA" id="ARBA00005721"/>
    </source>
</evidence>
<dbReference type="Pfam" id="PF03780">
    <property type="entry name" value="Asp23"/>
    <property type="match status" value="1"/>
</dbReference>
<evidence type="ECO:0000313" key="3">
    <source>
        <dbReference type="Proteomes" id="UP000550501"/>
    </source>
</evidence>
<gene>
    <name evidence="2" type="ORF">FHR72_000200</name>
</gene>
<dbReference type="EMBL" id="JACHVU010000001">
    <property type="protein sequence ID" value="MBB2988743.1"/>
    <property type="molecule type" value="Genomic_DNA"/>
</dbReference>
<evidence type="ECO:0000313" key="2">
    <source>
        <dbReference type="EMBL" id="MBB2988743.1"/>
    </source>
</evidence>
<dbReference type="InterPro" id="IPR005531">
    <property type="entry name" value="Asp23"/>
</dbReference>